<evidence type="ECO:0000313" key="2">
    <source>
        <dbReference type="EMBL" id="GAC76904.1"/>
    </source>
</evidence>
<proteinExistence type="predicted"/>
<protein>
    <submittedName>
        <fullName evidence="2">Uncharacterized protein</fullName>
    </submittedName>
</protein>
<dbReference type="AlphaFoldDB" id="M9M0A4"/>
<feature type="region of interest" description="Disordered" evidence="1">
    <location>
        <begin position="146"/>
        <end position="195"/>
    </location>
</feature>
<reference evidence="3" key="1">
    <citation type="journal article" date="2013" name="Genome Announc.">
        <title>Genome sequence of the basidiomycetous yeast Pseudozyma antarctica T-34, a producer of the glycolipid biosurfactants mannosylerythritol lipids.</title>
        <authorList>
            <person name="Morita T."/>
            <person name="Koike H."/>
            <person name="Koyama Y."/>
            <person name="Hagiwara H."/>
            <person name="Ito E."/>
            <person name="Fukuoka T."/>
            <person name="Imura T."/>
            <person name="Machida M."/>
            <person name="Kitamoto D."/>
        </authorList>
    </citation>
    <scope>NUCLEOTIDE SEQUENCE [LARGE SCALE GENOMIC DNA]</scope>
    <source>
        <strain evidence="3">T-34</strain>
    </source>
</reference>
<gene>
    <name evidence="2" type="ORF">PANT_22d00246</name>
</gene>
<name>M9M0A4_PSEA3</name>
<dbReference type="EMBL" id="DF196788">
    <property type="protein sequence ID" value="GAC76904.1"/>
    <property type="molecule type" value="Genomic_DNA"/>
</dbReference>
<feature type="compositionally biased region" description="Basic and acidic residues" evidence="1">
    <location>
        <begin position="146"/>
        <end position="163"/>
    </location>
</feature>
<feature type="compositionally biased region" description="Polar residues" evidence="1">
    <location>
        <begin position="164"/>
        <end position="176"/>
    </location>
</feature>
<organism evidence="2 3">
    <name type="scientific">Pseudozyma antarctica (strain T-34)</name>
    <name type="common">Yeast</name>
    <name type="synonym">Candida antarctica</name>
    <dbReference type="NCBI Taxonomy" id="1151754"/>
    <lineage>
        <taxon>Eukaryota</taxon>
        <taxon>Fungi</taxon>
        <taxon>Dikarya</taxon>
        <taxon>Basidiomycota</taxon>
        <taxon>Ustilaginomycotina</taxon>
        <taxon>Ustilaginomycetes</taxon>
        <taxon>Ustilaginales</taxon>
        <taxon>Ustilaginaceae</taxon>
        <taxon>Moesziomyces</taxon>
    </lineage>
</organism>
<feature type="compositionally biased region" description="Low complexity" evidence="1">
    <location>
        <begin position="214"/>
        <end position="225"/>
    </location>
</feature>
<evidence type="ECO:0000256" key="1">
    <source>
        <dbReference type="SAM" id="MobiDB-lite"/>
    </source>
</evidence>
<accession>M9M0A4</accession>
<sequence>MEEKVVYRDNYTANVAMYDLMGLRAGERIGEHFEDQLMRSLYYEHQLNSLPHRSVAIENDAVMVEARPSHQAQRKNRPQAEILEEAIKLRGAELTEKLDRFHELAKQLITFAIAKLPTLREQESTSALYDSLVEVREAARKEVHKANHLRFRESRRERQDKVSGKTTAPVTRQSMQEAREQLSVDQSTAAPMPGSSRDALLIRHSLFDPEAGPSRSGSSILRSASDGQPNEAERLAYRGSLEAAEAVLDAEDVEDYTVSFEQGGVLNDSNSGATRDQINDAVAARASQLLFYERVMPARDREKALLEWIAKSGFCPFCPFTKRGSLQETQIRPTGLYSATNTKAVRRHLSGKHLTVLVAIRMGYRLHSSAFQSPMIPRAVKAPWMREEPALMQHYIKPATKKQFRASSKAHKILLRKYLPSSLYVDRSKIDQCRYDDSVIGKLLRNKALVPQKSHAETSYAEAAKSRCDAICCVLDWPQPKSLYKTGPIKPIGASRDTEPPNDAMVPVRCIRVACFALETFSRRRACARFG</sequence>
<evidence type="ECO:0000313" key="3">
    <source>
        <dbReference type="Proteomes" id="UP000011976"/>
    </source>
</evidence>
<dbReference type="Proteomes" id="UP000011976">
    <property type="component" value="Unassembled WGS sequence"/>
</dbReference>
<feature type="region of interest" description="Disordered" evidence="1">
    <location>
        <begin position="208"/>
        <end position="229"/>
    </location>
</feature>